<proteinExistence type="inferred from homology"/>
<gene>
    <name evidence="4" type="ORF">FCL54_04380</name>
</gene>
<dbReference type="Gene3D" id="3.30.360.10">
    <property type="entry name" value="Dihydrodipicolinate Reductase, domain 2"/>
    <property type="match status" value="1"/>
</dbReference>
<dbReference type="SUPFAM" id="SSF51735">
    <property type="entry name" value="NAD(P)-binding Rossmann-fold domains"/>
    <property type="match status" value="1"/>
</dbReference>
<dbReference type="Gene3D" id="3.40.50.720">
    <property type="entry name" value="NAD(P)-binding Rossmann-like Domain"/>
    <property type="match status" value="1"/>
</dbReference>
<comment type="caution">
    <text evidence="4">The sequence shown here is derived from an EMBL/GenBank/DDBJ whole genome shotgun (WGS) entry which is preliminary data.</text>
</comment>
<dbReference type="Pfam" id="PF01408">
    <property type="entry name" value="GFO_IDH_MocA"/>
    <property type="match status" value="1"/>
</dbReference>
<dbReference type="OrthoDB" id="9815825at2"/>
<feature type="domain" description="Gfo/Idh/MocA-like oxidoreductase N-terminal" evidence="2">
    <location>
        <begin position="15"/>
        <end position="122"/>
    </location>
</feature>
<dbReference type="EMBL" id="SWLG01000003">
    <property type="protein sequence ID" value="TLS38385.1"/>
    <property type="molecule type" value="Genomic_DNA"/>
</dbReference>
<organism evidence="4 5">
    <name type="scientific">Exobacillus caeni</name>
    <dbReference type="NCBI Taxonomy" id="2574798"/>
    <lineage>
        <taxon>Bacteria</taxon>
        <taxon>Bacillati</taxon>
        <taxon>Bacillota</taxon>
        <taxon>Bacilli</taxon>
        <taxon>Bacillales</taxon>
        <taxon>Guptibacillaceae</taxon>
        <taxon>Exobacillus</taxon>
    </lineage>
</organism>
<dbReference type="SUPFAM" id="SSF55347">
    <property type="entry name" value="Glyceraldehyde-3-phosphate dehydrogenase-like, C-terminal domain"/>
    <property type="match status" value="1"/>
</dbReference>
<dbReference type="InterPro" id="IPR051450">
    <property type="entry name" value="Gfo/Idh/MocA_Oxidoreductases"/>
</dbReference>
<evidence type="ECO:0000313" key="4">
    <source>
        <dbReference type="EMBL" id="TLS38385.1"/>
    </source>
</evidence>
<sequence>MEGHGRHTPIGSSYRIAVVGLGEGKGLIKGLDGHPELTVQAICDIDKNSVERVQKQFHIPEVFTNLDTLLAESKVDIIAIYTPDQLHIEHIRKSLEGGKHVLCTKPLVNSLREAKEVVDLTRMFPDLQLMVGQSSRFFGSMQYQRKAFEEGKLGELSYVEAHYVHDMRWFYGNRPWAREGGFDLLFGGCSHPVDLVRWYMGDVEEVFAYANRSLIGEEANFQGEDTFVISLKFKNGKIGRVLGMYGLEHPHQTRPWIEVGVYGTDGTFISKYPQLESIVKLKGENERIESYFEDSYHYFQFEGINHHAGEFVNYMEYFSRCITKGEKTMPDAEDGFKTIATLEAIRESIKTGKPEKVSELTTSIGLMDR</sequence>
<dbReference type="InterPro" id="IPR000683">
    <property type="entry name" value="Gfo/Idh/MocA-like_OxRdtase_N"/>
</dbReference>
<dbReference type="PANTHER" id="PTHR43377">
    <property type="entry name" value="BILIVERDIN REDUCTASE A"/>
    <property type="match status" value="1"/>
</dbReference>
<dbReference type="GO" id="GO:0000166">
    <property type="term" value="F:nucleotide binding"/>
    <property type="evidence" value="ECO:0007669"/>
    <property type="project" value="InterPro"/>
</dbReference>
<dbReference type="RefSeq" id="WP_138123616.1">
    <property type="nucleotide sequence ID" value="NZ_SWLG01000003.1"/>
</dbReference>
<dbReference type="InterPro" id="IPR004104">
    <property type="entry name" value="Gfo/Idh/MocA-like_OxRdtase_C"/>
</dbReference>
<dbReference type="Proteomes" id="UP000308230">
    <property type="component" value="Unassembled WGS sequence"/>
</dbReference>
<dbReference type="AlphaFoldDB" id="A0A5R9FFP8"/>
<comment type="similarity">
    <text evidence="1">Belongs to the Gfo/Idh/MocA family.</text>
</comment>
<evidence type="ECO:0000259" key="2">
    <source>
        <dbReference type="Pfam" id="PF01408"/>
    </source>
</evidence>
<dbReference type="Pfam" id="PF02894">
    <property type="entry name" value="GFO_IDH_MocA_C"/>
    <property type="match status" value="1"/>
</dbReference>
<protein>
    <submittedName>
        <fullName evidence="4">Gfo/Idh/MocA family oxidoreductase</fullName>
    </submittedName>
</protein>
<dbReference type="PANTHER" id="PTHR43377:SF1">
    <property type="entry name" value="BILIVERDIN REDUCTASE A"/>
    <property type="match status" value="1"/>
</dbReference>
<evidence type="ECO:0000313" key="5">
    <source>
        <dbReference type="Proteomes" id="UP000308230"/>
    </source>
</evidence>
<name>A0A5R9FFP8_9BACL</name>
<evidence type="ECO:0000256" key="1">
    <source>
        <dbReference type="ARBA" id="ARBA00010928"/>
    </source>
</evidence>
<keyword evidence="5" id="KW-1185">Reference proteome</keyword>
<reference evidence="4 5" key="1">
    <citation type="submission" date="2019-04" db="EMBL/GenBank/DDBJ databases">
        <title>Bacillus caeni sp. nov., a bacterium isolated from mangrove sediment.</title>
        <authorList>
            <person name="Huang H."/>
            <person name="Mo K."/>
            <person name="Hu Y."/>
        </authorList>
    </citation>
    <scope>NUCLEOTIDE SEQUENCE [LARGE SCALE GENOMIC DNA]</scope>
    <source>
        <strain evidence="4 5">HB172195</strain>
    </source>
</reference>
<dbReference type="InterPro" id="IPR036291">
    <property type="entry name" value="NAD(P)-bd_dom_sf"/>
</dbReference>
<feature type="domain" description="Gfo/Idh/MocA-like oxidoreductase C-terminal" evidence="3">
    <location>
        <begin position="145"/>
        <end position="354"/>
    </location>
</feature>
<accession>A0A5R9FFP8</accession>
<evidence type="ECO:0000259" key="3">
    <source>
        <dbReference type="Pfam" id="PF02894"/>
    </source>
</evidence>